<dbReference type="STRING" id="1314782.A0A165MUI2"/>
<dbReference type="GO" id="GO:0005737">
    <property type="term" value="C:cytoplasm"/>
    <property type="evidence" value="ECO:0007669"/>
    <property type="project" value="TreeGrafter"/>
</dbReference>
<comment type="catalytic activity">
    <reaction evidence="10">
        <text>L-seryl-[protein] + ATP = O-phospho-L-seryl-[protein] + ADP + H(+)</text>
        <dbReference type="Rhea" id="RHEA:17989"/>
        <dbReference type="Rhea" id="RHEA-COMP:9863"/>
        <dbReference type="Rhea" id="RHEA-COMP:11604"/>
        <dbReference type="ChEBI" id="CHEBI:15378"/>
        <dbReference type="ChEBI" id="CHEBI:29999"/>
        <dbReference type="ChEBI" id="CHEBI:30616"/>
        <dbReference type="ChEBI" id="CHEBI:83421"/>
        <dbReference type="ChEBI" id="CHEBI:456216"/>
        <dbReference type="EC" id="2.7.11.1"/>
    </reaction>
</comment>
<dbReference type="GO" id="GO:0005856">
    <property type="term" value="C:cytoskeleton"/>
    <property type="evidence" value="ECO:0007669"/>
    <property type="project" value="TreeGrafter"/>
</dbReference>
<keyword evidence="6 13" id="KW-0418">Kinase</keyword>
<comment type="catalytic activity">
    <reaction evidence="9">
        <text>L-threonyl-[protein] + ATP = O-phospho-L-threonyl-[protein] + ADP + H(+)</text>
        <dbReference type="Rhea" id="RHEA:46608"/>
        <dbReference type="Rhea" id="RHEA-COMP:11060"/>
        <dbReference type="Rhea" id="RHEA-COMP:11605"/>
        <dbReference type="ChEBI" id="CHEBI:15378"/>
        <dbReference type="ChEBI" id="CHEBI:30013"/>
        <dbReference type="ChEBI" id="CHEBI:30616"/>
        <dbReference type="ChEBI" id="CHEBI:61977"/>
        <dbReference type="ChEBI" id="CHEBI:456216"/>
        <dbReference type="EC" id="2.7.11.1"/>
    </reaction>
</comment>
<evidence type="ECO:0000256" key="3">
    <source>
        <dbReference type="ARBA" id="ARBA00022553"/>
    </source>
</evidence>
<dbReference type="PANTHER" id="PTHR22988">
    <property type="entry name" value="MYOTONIC DYSTROPHY S/T KINASE-RELATED"/>
    <property type="match status" value="1"/>
</dbReference>
<evidence type="ECO:0000256" key="10">
    <source>
        <dbReference type="ARBA" id="ARBA00048679"/>
    </source>
</evidence>
<dbReference type="OrthoDB" id="3359639at2759"/>
<evidence type="ECO:0000256" key="7">
    <source>
        <dbReference type="ARBA" id="ARBA00022840"/>
    </source>
</evidence>
<feature type="compositionally biased region" description="Low complexity" evidence="11">
    <location>
        <begin position="377"/>
        <end position="395"/>
    </location>
</feature>
<feature type="domain" description="Protein kinase" evidence="12">
    <location>
        <begin position="57"/>
        <end position="350"/>
    </location>
</feature>
<dbReference type="Gene3D" id="1.10.510.10">
    <property type="entry name" value="Transferase(Phosphotransferase) domain 1"/>
    <property type="match status" value="1"/>
</dbReference>
<accession>A0A165MUI2</accession>
<dbReference type="InParanoid" id="A0A165MUI2"/>
<feature type="region of interest" description="Disordered" evidence="11">
    <location>
        <begin position="554"/>
        <end position="594"/>
    </location>
</feature>
<dbReference type="InterPro" id="IPR050839">
    <property type="entry name" value="Rho-assoc_Ser/Thr_Kinase"/>
</dbReference>
<evidence type="ECO:0000313" key="13">
    <source>
        <dbReference type="EMBL" id="KZT18799.1"/>
    </source>
</evidence>
<dbReference type="SMART" id="SM00220">
    <property type="entry name" value="S_TKc"/>
    <property type="match status" value="1"/>
</dbReference>
<proteinExistence type="inferred from homology"/>
<evidence type="ECO:0000259" key="12">
    <source>
        <dbReference type="PROSITE" id="PS50011"/>
    </source>
</evidence>
<evidence type="ECO:0000256" key="4">
    <source>
        <dbReference type="ARBA" id="ARBA00022679"/>
    </source>
</evidence>
<evidence type="ECO:0000256" key="2">
    <source>
        <dbReference type="ARBA" id="ARBA00022527"/>
    </source>
</evidence>
<dbReference type="Pfam" id="PF00069">
    <property type="entry name" value="Pkinase"/>
    <property type="match status" value="1"/>
</dbReference>
<keyword evidence="7" id="KW-0067">ATP-binding</keyword>
<dbReference type="EMBL" id="KV425661">
    <property type="protein sequence ID" value="KZT18799.1"/>
    <property type="molecule type" value="Genomic_DNA"/>
</dbReference>
<comment type="similarity">
    <text evidence="8">Belongs to the protein kinase superfamily. STE Ser/Thr protein kinase family. COT1 subfamily.</text>
</comment>
<name>A0A165MUI2_9AGAM</name>
<dbReference type="AlphaFoldDB" id="A0A165MUI2"/>
<organism evidence="13 14">
    <name type="scientific">Neolentinus lepideus HHB14362 ss-1</name>
    <dbReference type="NCBI Taxonomy" id="1314782"/>
    <lineage>
        <taxon>Eukaryota</taxon>
        <taxon>Fungi</taxon>
        <taxon>Dikarya</taxon>
        <taxon>Basidiomycota</taxon>
        <taxon>Agaricomycotina</taxon>
        <taxon>Agaricomycetes</taxon>
        <taxon>Gloeophyllales</taxon>
        <taxon>Gloeophyllaceae</taxon>
        <taxon>Neolentinus</taxon>
    </lineage>
</organism>
<dbReference type="GO" id="GO:0004674">
    <property type="term" value="F:protein serine/threonine kinase activity"/>
    <property type="evidence" value="ECO:0007669"/>
    <property type="project" value="UniProtKB-KW"/>
</dbReference>
<dbReference type="InterPro" id="IPR011009">
    <property type="entry name" value="Kinase-like_dom_sf"/>
</dbReference>
<evidence type="ECO:0000256" key="11">
    <source>
        <dbReference type="SAM" id="MobiDB-lite"/>
    </source>
</evidence>
<evidence type="ECO:0000313" key="14">
    <source>
        <dbReference type="Proteomes" id="UP000076761"/>
    </source>
</evidence>
<dbReference type="EC" id="2.7.11.1" evidence="1"/>
<dbReference type="InterPro" id="IPR000719">
    <property type="entry name" value="Prot_kinase_dom"/>
</dbReference>
<dbReference type="PROSITE" id="PS00108">
    <property type="entry name" value="PROTEIN_KINASE_ST"/>
    <property type="match status" value="1"/>
</dbReference>
<dbReference type="Gene3D" id="3.30.200.20">
    <property type="entry name" value="Phosphorylase Kinase, domain 1"/>
    <property type="match status" value="1"/>
</dbReference>
<dbReference type="FunFam" id="1.10.510.10:FF:000024">
    <property type="entry name" value="Probable serine/threonine-protein kinase cot-1"/>
    <property type="match status" value="1"/>
</dbReference>
<dbReference type="PROSITE" id="PS50011">
    <property type="entry name" value="PROTEIN_KINASE_DOM"/>
    <property type="match status" value="1"/>
</dbReference>
<dbReference type="GO" id="GO:0005524">
    <property type="term" value="F:ATP binding"/>
    <property type="evidence" value="ECO:0007669"/>
    <property type="project" value="UniProtKB-KW"/>
</dbReference>
<dbReference type="SUPFAM" id="SSF56112">
    <property type="entry name" value="Protein kinase-like (PK-like)"/>
    <property type="match status" value="1"/>
</dbReference>
<sequence>MTTWKQRKARLGILLQSGGDDDDEGVALDRLLHGASVIGQTSKTKEVESLRFTDRDLQLTGTLEYGTFGVVSPAVDVVRCKCDGRAYVRKAIDKQFALRNAEQCFPQVERDLLLRALKHDSRWAPHLLCAYQTPTHLNLVMDYAEGGTLWDVLESSPRAMQLAESDVRWWAPQIVSAIHWCHSQGFVHRDIKPQNFVLAASARLQLIDFGSAAPLLAPLPDGSQRVPRRYCRVPCGTCDYISPEILAAHEQALVALDMDMDDSGDGYGRETDWWSAGVVLYEMVYGIAPFFAPDIRATYLRIVEHKASLRFIDAVRVSAELQDLLQRLLTDCTERLGRYGVSDILAHGFFAGTPWADLHARKSHSEDLHVPQYTYATPHSPSGSHSHPTSGSRSHSQGFAFSALFESSPAVDTDAGLSLLHATPAQRLSRSPSHERAVASFIGFSWGPKADAFPESGEVAAMRTPRAASVALSEMVTPLRKGSEGPARRTDGRRRVTDREAMKQLLEAVGVSARKKVMESGRKPRGVDVNGIGRARSASVGLRFDETMAGEMEWSEYSGTEGPPSPSPSPRPMRSRSPTLTLTRGGSLEGMERRHGELVRRIAGLEARLGALRQGG</sequence>
<keyword evidence="3" id="KW-0597">Phosphoprotein</keyword>
<evidence type="ECO:0000256" key="1">
    <source>
        <dbReference type="ARBA" id="ARBA00012513"/>
    </source>
</evidence>
<protein>
    <recommendedName>
        <fullName evidence="1">non-specific serine/threonine protein kinase</fullName>
        <ecNumber evidence="1">2.7.11.1</ecNumber>
    </recommendedName>
</protein>
<feature type="region of interest" description="Disordered" evidence="11">
    <location>
        <begin position="373"/>
        <end position="395"/>
    </location>
</feature>
<reference evidence="13 14" key="1">
    <citation type="journal article" date="2016" name="Mol. Biol. Evol.">
        <title>Comparative Genomics of Early-Diverging Mushroom-Forming Fungi Provides Insights into the Origins of Lignocellulose Decay Capabilities.</title>
        <authorList>
            <person name="Nagy L.G."/>
            <person name="Riley R."/>
            <person name="Tritt A."/>
            <person name="Adam C."/>
            <person name="Daum C."/>
            <person name="Floudas D."/>
            <person name="Sun H."/>
            <person name="Yadav J.S."/>
            <person name="Pangilinan J."/>
            <person name="Larsson K.H."/>
            <person name="Matsuura K."/>
            <person name="Barry K."/>
            <person name="Labutti K."/>
            <person name="Kuo R."/>
            <person name="Ohm R.A."/>
            <person name="Bhattacharya S.S."/>
            <person name="Shirouzu T."/>
            <person name="Yoshinaga Y."/>
            <person name="Martin F.M."/>
            <person name="Grigoriev I.V."/>
            <person name="Hibbett D.S."/>
        </authorList>
    </citation>
    <scope>NUCLEOTIDE SEQUENCE [LARGE SCALE GENOMIC DNA]</scope>
    <source>
        <strain evidence="13 14">HHB14362 ss-1</strain>
    </source>
</reference>
<keyword evidence="5" id="KW-0547">Nucleotide-binding</keyword>
<dbReference type="GO" id="GO:0031032">
    <property type="term" value="P:actomyosin structure organization"/>
    <property type="evidence" value="ECO:0007669"/>
    <property type="project" value="TreeGrafter"/>
</dbReference>
<gene>
    <name evidence="13" type="ORF">NEOLEDRAFT_1079298</name>
</gene>
<evidence type="ECO:0000256" key="9">
    <source>
        <dbReference type="ARBA" id="ARBA00047899"/>
    </source>
</evidence>
<keyword evidence="14" id="KW-1185">Reference proteome</keyword>
<evidence type="ECO:0000256" key="8">
    <source>
        <dbReference type="ARBA" id="ARBA00038271"/>
    </source>
</evidence>
<dbReference type="PANTHER" id="PTHR22988:SF71">
    <property type="entry name" value="CITRON RHO-INTERACTING KINASE"/>
    <property type="match status" value="1"/>
</dbReference>
<evidence type="ECO:0000256" key="5">
    <source>
        <dbReference type="ARBA" id="ARBA00022741"/>
    </source>
</evidence>
<dbReference type="Proteomes" id="UP000076761">
    <property type="component" value="Unassembled WGS sequence"/>
</dbReference>
<dbReference type="InterPro" id="IPR008271">
    <property type="entry name" value="Ser/Thr_kinase_AS"/>
</dbReference>
<keyword evidence="2" id="KW-0723">Serine/threonine-protein kinase</keyword>
<keyword evidence="4" id="KW-0808">Transferase</keyword>
<evidence type="ECO:0000256" key="6">
    <source>
        <dbReference type="ARBA" id="ARBA00022777"/>
    </source>
</evidence>